<keyword evidence="9" id="KW-0119">Carbohydrate metabolism</keyword>
<evidence type="ECO:0000256" key="10">
    <source>
        <dbReference type="ARBA" id="ARBA00039936"/>
    </source>
</evidence>
<keyword evidence="18" id="KW-0472">Membrane</keyword>
<evidence type="ECO:0000256" key="1">
    <source>
        <dbReference type="ARBA" id="ARBA00004496"/>
    </source>
</evidence>
<organism evidence="19 21">
    <name type="scientific">Galeopterus variegatus</name>
    <name type="common">Malayan flying lemur</name>
    <name type="synonym">Cynocephalus variegatus</name>
    <dbReference type="NCBI Taxonomy" id="482537"/>
    <lineage>
        <taxon>Eukaryota</taxon>
        <taxon>Metazoa</taxon>
        <taxon>Chordata</taxon>
        <taxon>Craniata</taxon>
        <taxon>Vertebrata</taxon>
        <taxon>Euteleostomi</taxon>
        <taxon>Mammalia</taxon>
        <taxon>Eutheria</taxon>
        <taxon>Euarchontoglires</taxon>
        <taxon>Dermoptera</taxon>
        <taxon>Cynocephalidae</taxon>
        <taxon>Galeopterus</taxon>
    </lineage>
</organism>
<evidence type="ECO:0000313" key="21">
    <source>
        <dbReference type="RefSeq" id="XP_008593244.1"/>
    </source>
</evidence>
<evidence type="ECO:0000256" key="18">
    <source>
        <dbReference type="SAM" id="Phobius"/>
    </source>
</evidence>
<keyword evidence="6" id="KW-0963">Cytoplasm</keyword>
<evidence type="ECO:0000256" key="2">
    <source>
        <dbReference type="ARBA" id="ARBA00004878"/>
    </source>
</evidence>
<evidence type="ECO:0000256" key="9">
    <source>
        <dbReference type="ARBA" id="ARBA00023277"/>
    </source>
</evidence>
<dbReference type="PANTHER" id="PTHR12128">
    <property type="entry name" value="DIHYDRODIPICOLINATE SYNTHASE"/>
    <property type="match status" value="1"/>
</dbReference>
<evidence type="ECO:0000313" key="19">
    <source>
        <dbReference type="Proteomes" id="UP000694923"/>
    </source>
</evidence>
<feature type="transmembrane region" description="Helical" evidence="18">
    <location>
        <begin position="6"/>
        <end position="24"/>
    </location>
</feature>
<evidence type="ECO:0000256" key="17">
    <source>
        <dbReference type="ARBA" id="ARBA00044906"/>
    </source>
</evidence>
<comment type="similarity">
    <text evidence="3">Belongs to the DapA family. NanA subfamily.</text>
</comment>
<dbReference type="SUPFAM" id="SSF51569">
    <property type="entry name" value="Aldolase"/>
    <property type="match status" value="1"/>
</dbReference>
<evidence type="ECO:0000256" key="16">
    <source>
        <dbReference type="ARBA" id="ARBA00043127"/>
    </source>
</evidence>
<keyword evidence="18" id="KW-1133">Transmembrane helix</keyword>
<evidence type="ECO:0000256" key="13">
    <source>
        <dbReference type="ARBA" id="ARBA00041560"/>
    </source>
</evidence>
<dbReference type="RefSeq" id="XP_008593243.1">
    <property type="nucleotide sequence ID" value="XM_008595021.1"/>
</dbReference>
<dbReference type="Gene3D" id="3.20.20.70">
    <property type="entry name" value="Aldolase class I"/>
    <property type="match status" value="1"/>
</dbReference>
<evidence type="ECO:0000256" key="11">
    <source>
        <dbReference type="ARBA" id="ARBA00041211"/>
    </source>
</evidence>
<evidence type="ECO:0000256" key="12">
    <source>
        <dbReference type="ARBA" id="ARBA00041376"/>
    </source>
</evidence>
<dbReference type="InterPro" id="IPR002220">
    <property type="entry name" value="DapA-like"/>
</dbReference>
<evidence type="ECO:0000256" key="5">
    <source>
        <dbReference type="ARBA" id="ARBA00012911"/>
    </source>
</evidence>
<evidence type="ECO:0000256" key="3">
    <source>
        <dbReference type="ARBA" id="ARBA00006324"/>
    </source>
</evidence>
<evidence type="ECO:0000256" key="7">
    <source>
        <dbReference type="ARBA" id="ARBA00023239"/>
    </source>
</evidence>
<keyword evidence="8" id="KW-0704">Schiff base</keyword>
<evidence type="ECO:0000256" key="14">
    <source>
        <dbReference type="ARBA" id="ARBA00042218"/>
    </source>
</evidence>
<keyword evidence="7" id="KW-0456">Lyase</keyword>
<dbReference type="Proteomes" id="UP000694923">
    <property type="component" value="Unplaced"/>
</dbReference>
<evidence type="ECO:0000256" key="4">
    <source>
        <dbReference type="ARBA" id="ARBA00011881"/>
    </source>
</evidence>
<evidence type="ECO:0000256" key="6">
    <source>
        <dbReference type="ARBA" id="ARBA00022490"/>
    </source>
</evidence>
<name>A0ABM0SK53_GALVR</name>
<dbReference type="PANTHER" id="PTHR12128:SF21">
    <property type="entry name" value="N-ACETYLNEURAMINATE LYASE"/>
    <property type="match status" value="1"/>
</dbReference>
<evidence type="ECO:0000256" key="8">
    <source>
        <dbReference type="ARBA" id="ARBA00023270"/>
    </source>
</evidence>
<dbReference type="GeneID" id="103610972"/>
<proteinExistence type="inferred from homology"/>
<comment type="subcellular location">
    <subcellularLocation>
        <location evidence="1">Cytoplasm</location>
    </subcellularLocation>
</comment>
<evidence type="ECO:0000256" key="15">
    <source>
        <dbReference type="ARBA" id="ARBA00042346"/>
    </source>
</evidence>
<sequence length="95" mass="10693">MYEEILPYPGWISAILTWLFFSNLKDLQKTKFCIQRFINSMIKLGFGVSQIKAVMTLVSGIQMGPPRLPLQKASKEFTAKAESKLKSLHILSSTG</sequence>
<dbReference type="InterPro" id="IPR013785">
    <property type="entry name" value="Aldolase_TIM"/>
</dbReference>
<dbReference type="RefSeq" id="XP_008593244.1">
    <property type="nucleotide sequence ID" value="XM_008595022.1"/>
</dbReference>
<dbReference type="EC" id="4.1.3.3" evidence="5"/>
<gene>
    <name evidence="20 21" type="primary">LOC103610972</name>
</gene>
<evidence type="ECO:0000313" key="20">
    <source>
        <dbReference type="RefSeq" id="XP_008593243.1"/>
    </source>
</evidence>
<comment type="catalytic activity">
    <reaction evidence="17">
        <text>aceneuramate = aldehydo-N-acetyl-D-mannosamine + pyruvate</text>
        <dbReference type="Rhea" id="RHEA:23296"/>
        <dbReference type="ChEBI" id="CHEBI:15361"/>
        <dbReference type="ChEBI" id="CHEBI:17122"/>
        <dbReference type="ChEBI" id="CHEBI:173083"/>
        <dbReference type="EC" id="4.1.3.3"/>
    </reaction>
</comment>
<keyword evidence="19" id="KW-1185">Reference proteome</keyword>
<comment type="pathway">
    <text evidence="2">Amino-sugar metabolism; N-acetylneuraminate degradation.</text>
</comment>
<protein>
    <recommendedName>
        <fullName evidence="10">N-acetylneuraminate lyase</fullName>
        <ecNumber evidence="5">4.1.3.3</ecNumber>
    </recommendedName>
    <alternativeName>
        <fullName evidence="16">N-acetylneuraminate pyruvate-lyase</fullName>
    </alternativeName>
    <alternativeName>
        <fullName evidence="11">N-acetylneuraminic acid aldolase</fullName>
    </alternativeName>
    <alternativeName>
        <fullName evidence="15">Sialate lyase</fullName>
    </alternativeName>
    <alternativeName>
        <fullName evidence="12">Sialate-pyruvate lyase</fullName>
    </alternativeName>
    <alternativeName>
        <fullName evidence="13">Sialic acid aldolase</fullName>
    </alternativeName>
    <alternativeName>
        <fullName evidence="14">Sialic acid lyase</fullName>
    </alternativeName>
</protein>
<comment type="subunit">
    <text evidence="4">Homotetramer.</text>
</comment>
<keyword evidence="18" id="KW-0812">Transmembrane</keyword>
<reference evidence="20 21" key="1">
    <citation type="submission" date="2025-05" db="UniProtKB">
        <authorList>
            <consortium name="RefSeq"/>
        </authorList>
    </citation>
    <scope>IDENTIFICATION</scope>
</reference>
<accession>A0ABM0SK53</accession>